<organism evidence="4 5">
    <name type="scientific">Micromonospora profundi</name>
    <dbReference type="NCBI Taxonomy" id="1420889"/>
    <lineage>
        <taxon>Bacteria</taxon>
        <taxon>Bacillati</taxon>
        <taxon>Actinomycetota</taxon>
        <taxon>Actinomycetes</taxon>
        <taxon>Micromonosporales</taxon>
        <taxon>Micromonosporaceae</taxon>
        <taxon>Micromonospora</taxon>
    </lineage>
</organism>
<feature type="signal peptide" evidence="3">
    <location>
        <begin position="1"/>
        <end position="24"/>
    </location>
</feature>
<keyword evidence="2" id="KW-0472">Membrane</keyword>
<evidence type="ECO:0000313" key="4">
    <source>
        <dbReference type="EMBL" id="WLS46385.1"/>
    </source>
</evidence>
<keyword evidence="5" id="KW-1185">Reference proteome</keyword>
<evidence type="ECO:0000313" key="5">
    <source>
        <dbReference type="Proteomes" id="UP001235874"/>
    </source>
</evidence>
<reference evidence="4 5" key="1">
    <citation type="submission" date="2023-07" db="EMBL/GenBank/DDBJ databases">
        <title>Micromonospora profundi TRM 95458 converts glycerol to a new osmotic compound.</title>
        <authorList>
            <person name="Lu D."/>
        </authorList>
    </citation>
    <scope>NUCLEOTIDE SEQUENCE [LARGE SCALE GENOMIC DNA]</scope>
    <source>
        <strain evidence="4 5">TRM95458</strain>
    </source>
</reference>
<protein>
    <submittedName>
        <fullName evidence="4">LPXTG cell wall anchor domain-containing protein</fullName>
    </submittedName>
</protein>
<evidence type="ECO:0000256" key="3">
    <source>
        <dbReference type="SAM" id="SignalP"/>
    </source>
</evidence>
<feature type="region of interest" description="Disordered" evidence="1">
    <location>
        <begin position="162"/>
        <end position="205"/>
    </location>
</feature>
<gene>
    <name evidence="4" type="ORF">Q3V37_03675</name>
</gene>
<name>A0AAJ6HSI7_9ACTN</name>
<dbReference type="RefSeq" id="WP_167945988.1">
    <property type="nucleotide sequence ID" value="NZ_CP130472.1"/>
</dbReference>
<dbReference type="EMBL" id="CP130472">
    <property type="protein sequence ID" value="WLS46385.1"/>
    <property type="molecule type" value="Genomic_DNA"/>
</dbReference>
<dbReference type="NCBIfam" id="TIGR01167">
    <property type="entry name" value="LPXTG_anchor"/>
    <property type="match status" value="1"/>
</dbReference>
<feature type="chain" id="PRO_5042512794" evidence="3">
    <location>
        <begin position="25"/>
        <end position="242"/>
    </location>
</feature>
<evidence type="ECO:0000256" key="2">
    <source>
        <dbReference type="SAM" id="Phobius"/>
    </source>
</evidence>
<feature type="compositionally biased region" description="Pro residues" evidence="1">
    <location>
        <begin position="164"/>
        <end position="176"/>
    </location>
</feature>
<dbReference type="AlphaFoldDB" id="A0AAJ6HSI7"/>
<accession>A0AAJ6HSI7</accession>
<feature type="compositionally biased region" description="Low complexity" evidence="1">
    <location>
        <begin position="177"/>
        <end position="196"/>
    </location>
</feature>
<dbReference type="Proteomes" id="UP001235874">
    <property type="component" value="Chromosome"/>
</dbReference>
<sequence>MRWKTPASALLALAFLIPAAPAVAQAQSPGLDAACQTVERKVYKDIRSLYTIDLDTAAIVEVRLLAARILHEADTNKLTVLPGALQERLNGTSDDLRAFLKTDAQRIWTTDLRIGVGQTMTGAGVNVRAAAQKTLDTGTVEAFLAYLNDGVYAARALDCAAQPTPTPTSQPTPTPSASPSATTTVAPTPSSSDSAGASGGDGGGLPVTGADTATVASVGGALLLLGGAGYLIGRRRRSRFVA</sequence>
<keyword evidence="2" id="KW-1133">Transmembrane helix</keyword>
<feature type="transmembrane region" description="Helical" evidence="2">
    <location>
        <begin position="215"/>
        <end position="233"/>
    </location>
</feature>
<dbReference type="KEGG" id="mprn:Q3V37_03675"/>
<evidence type="ECO:0000256" key="1">
    <source>
        <dbReference type="SAM" id="MobiDB-lite"/>
    </source>
</evidence>
<keyword evidence="2" id="KW-0812">Transmembrane</keyword>
<proteinExistence type="predicted"/>
<keyword evidence="3" id="KW-0732">Signal</keyword>